<comment type="caution">
    <text evidence="9">The sequence shown here is derived from an EMBL/GenBank/DDBJ whole genome shotgun (WGS) entry which is preliminary data.</text>
</comment>
<dbReference type="NCBIfam" id="TIGR01167">
    <property type="entry name" value="LPXTG_anchor"/>
    <property type="match status" value="1"/>
</dbReference>
<keyword evidence="2" id="KW-0964">Secreted</keyword>
<evidence type="ECO:0000256" key="3">
    <source>
        <dbReference type="ARBA" id="ARBA00022729"/>
    </source>
</evidence>
<proteinExistence type="predicted"/>
<feature type="chain" id="PRO_5046474942" evidence="7">
    <location>
        <begin position="27"/>
        <end position="248"/>
    </location>
</feature>
<evidence type="ECO:0000313" key="10">
    <source>
        <dbReference type="Proteomes" id="UP001458415"/>
    </source>
</evidence>
<evidence type="ECO:0000313" key="9">
    <source>
        <dbReference type="EMBL" id="MER6977436.1"/>
    </source>
</evidence>
<dbReference type="RefSeq" id="WP_086722508.1">
    <property type="nucleotide sequence ID" value="NZ_MUBM01000009.1"/>
</dbReference>
<keyword evidence="6" id="KW-0812">Transmembrane</keyword>
<keyword evidence="4" id="KW-0572">Peptidoglycan-anchor</keyword>
<organism evidence="9 10">
    <name type="scientific">Streptomyces carpinensis</name>
    <dbReference type="NCBI Taxonomy" id="66369"/>
    <lineage>
        <taxon>Bacteria</taxon>
        <taxon>Bacillati</taxon>
        <taxon>Actinomycetota</taxon>
        <taxon>Actinomycetes</taxon>
        <taxon>Kitasatosporales</taxon>
        <taxon>Streptomycetaceae</taxon>
        <taxon>Streptomyces</taxon>
    </lineage>
</organism>
<dbReference type="PROSITE" id="PS50847">
    <property type="entry name" value="GRAM_POS_ANCHORING"/>
    <property type="match status" value="1"/>
</dbReference>
<feature type="domain" description="Gram-positive cocci surface proteins LPxTG" evidence="8">
    <location>
        <begin position="213"/>
        <end position="248"/>
    </location>
</feature>
<gene>
    <name evidence="9" type="ORF">ABT317_10535</name>
</gene>
<keyword evidence="10" id="KW-1185">Reference proteome</keyword>
<sequence>MRTLIRAGALSAGVSAALVLAPAAHAASHASRPGDNGTVKIHDAKTGEELRRNEPHVCTFYLDAFGFDGVQEVHWHIEAWAPKAATKGETVKSGDITLNARGHGRTEDLSLPDGHYKLFWNFDGEKGAAKHKVFWTDCAPEHGGSGSTPGGPGSTPGGPGSAPGGTDTPGASASPTAGASSSAPASSSASASSAAAPAASSSPSAQGGASGDLAATGSSAPVGLLSGVAAALVGAGGFLVLRRRARRG</sequence>
<evidence type="ECO:0000256" key="5">
    <source>
        <dbReference type="SAM" id="MobiDB-lite"/>
    </source>
</evidence>
<evidence type="ECO:0000256" key="4">
    <source>
        <dbReference type="ARBA" id="ARBA00023088"/>
    </source>
</evidence>
<feature type="signal peptide" evidence="7">
    <location>
        <begin position="1"/>
        <end position="26"/>
    </location>
</feature>
<feature type="compositionally biased region" description="Gly residues" evidence="5">
    <location>
        <begin position="143"/>
        <end position="163"/>
    </location>
</feature>
<dbReference type="Proteomes" id="UP001458415">
    <property type="component" value="Unassembled WGS sequence"/>
</dbReference>
<evidence type="ECO:0000256" key="7">
    <source>
        <dbReference type="SAM" id="SignalP"/>
    </source>
</evidence>
<name>A0ABV1VZU9_9ACTN</name>
<reference evidence="9 10" key="1">
    <citation type="submission" date="2024-06" db="EMBL/GenBank/DDBJ databases">
        <title>The Natural Products Discovery Center: Release of the First 8490 Sequenced Strains for Exploring Actinobacteria Biosynthetic Diversity.</title>
        <authorList>
            <person name="Kalkreuter E."/>
            <person name="Kautsar S.A."/>
            <person name="Yang D."/>
            <person name="Bader C.D."/>
            <person name="Teijaro C.N."/>
            <person name="Fluegel L."/>
            <person name="Davis C.M."/>
            <person name="Simpson J.R."/>
            <person name="Lauterbach L."/>
            <person name="Steele A.D."/>
            <person name="Gui C."/>
            <person name="Meng S."/>
            <person name="Li G."/>
            <person name="Viehrig K."/>
            <person name="Ye F."/>
            <person name="Su P."/>
            <person name="Kiefer A.F."/>
            <person name="Nichols A."/>
            <person name="Cepeda A.J."/>
            <person name="Yan W."/>
            <person name="Fan B."/>
            <person name="Jiang Y."/>
            <person name="Adhikari A."/>
            <person name="Zheng C.-J."/>
            <person name="Schuster L."/>
            <person name="Cowan T.M."/>
            <person name="Smanski M.J."/>
            <person name="Chevrette M.G."/>
            <person name="De Carvalho L.P.S."/>
            <person name="Shen B."/>
        </authorList>
    </citation>
    <scope>NUCLEOTIDE SEQUENCE [LARGE SCALE GENOMIC DNA]</scope>
    <source>
        <strain evidence="9 10">NPDC000634</strain>
    </source>
</reference>
<evidence type="ECO:0000256" key="6">
    <source>
        <dbReference type="SAM" id="Phobius"/>
    </source>
</evidence>
<feature type="transmembrane region" description="Helical" evidence="6">
    <location>
        <begin position="222"/>
        <end position="241"/>
    </location>
</feature>
<accession>A0ABV1VZU9</accession>
<keyword evidence="1" id="KW-0134">Cell wall</keyword>
<feature type="compositionally biased region" description="Low complexity" evidence="5">
    <location>
        <begin position="164"/>
        <end position="207"/>
    </location>
</feature>
<evidence type="ECO:0000259" key="8">
    <source>
        <dbReference type="PROSITE" id="PS50847"/>
    </source>
</evidence>
<evidence type="ECO:0000256" key="1">
    <source>
        <dbReference type="ARBA" id="ARBA00022512"/>
    </source>
</evidence>
<protein>
    <submittedName>
        <fullName evidence="9">LPXTG cell wall anchor domain-containing protein</fullName>
    </submittedName>
</protein>
<feature type="region of interest" description="Disordered" evidence="5">
    <location>
        <begin position="141"/>
        <end position="218"/>
    </location>
</feature>
<keyword evidence="6" id="KW-1133">Transmembrane helix</keyword>
<dbReference type="InterPro" id="IPR019931">
    <property type="entry name" value="LPXTG_anchor"/>
</dbReference>
<keyword evidence="3 7" id="KW-0732">Signal</keyword>
<dbReference type="EMBL" id="JBEPCU010000124">
    <property type="protein sequence ID" value="MER6977436.1"/>
    <property type="molecule type" value="Genomic_DNA"/>
</dbReference>
<evidence type="ECO:0000256" key="2">
    <source>
        <dbReference type="ARBA" id="ARBA00022525"/>
    </source>
</evidence>
<keyword evidence="6" id="KW-0472">Membrane</keyword>